<name>A0A841HUF9_9GAMM</name>
<protein>
    <submittedName>
        <fullName evidence="2">Oligogalacturonide lyase</fullName>
        <ecNumber evidence="2">4.2.2.6</ecNumber>
    </submittedName>
</protein>
<dbReference type="Proteomes" id="UP000588068">
    <property type="component" value="Unassembled WGS sequence"/>
</dbReference>
<evidence type="ECO:0000313" key="2">
    <source>
        <dbReference type="EMBL" id="MBB6095475.1"/>
    </source>
</evidence>
<feature type="domain" description="Oligogalacturonate lyase" evidence="1">
    <location>
        <begin position="176"/>
        <end position="400"/>
    </location>
</feature>
<keyword evidence="3" id="KW-1185">Reference proteome</keyword>
<evidence type="ECO:0000313" key="3">
    <source>
        <dbReference type="Proteomes" id="UP000588068"/>
    </source>
</evidence>
<dbReference type="Pfam" id="PF14583">
    <property type="entry name" value="Pectate_lyase22"/>
    <property type="match status" value="1"/>
</dbReference>
<gene>
    <name evidence="2" type="ORF">HNQ60_004365</name>
</gene>
<dbReference type="Gene3D" id="2.130.10.10">
    <property type="entry name" value="YVTN repeat-like/Quinoprotein amine dehydrogenase"/>
    <property type="match status" value="1"/>
</dbReference>
<sequence>MIRLSDEPGTRSLYFHQNSITPDGRFVIVSGNSGITAVEIATRRNQLIVSGKANPLFVGRRTGLLYFSRIEDGEASNANDSGQQKTTTIFAIAATGGKARKIATLERGFVGSVNADETLLLGVYAERDFALESGPRDPRFDNNYAALGRDGKPLTFAEAKEVRLDARVEAAIPMTMFTIDVATGKQRAIHQSTAWLNHLQFSPTDPSLIMFCHEGPWHKVDRIWTLRLGDDKPPQLVHRRTMNMEIAGHEFFDIDGKTIWYDLQTPRGEVFWLARANADGSNRQWYHVERDLWSVHYNISPDGTFFAGDGGDEEMVAKAKDGKWLYLLYPEPIKDVAGISAPDAEHLVRPGKLRAEKLVDMRAHDYRLEPNVIFTPDGKWVIFRSNMHGDAYAYMVEVAKAASRE</sequence>
<dbReference type="EC" id="4.2.2.6" evidence="2"/>
<reference evidence="2 3" key="1">
    <citation type="submission" date="2020-08" db="EMBL/GenBank/DDBJ databases">
        <title>Genomic Encyclopedia of Type Strains, Phase IV (KMG-IV): sequencing the most valuable type-strain genomes for metagenomic binning, comparative biology and taxonomic classification.</title>
        <authorList>
            <person name="Goeker M."/>
        </authorList>
    </citation>
    <scope>NUCLEOTIDE SEQUENCE [LARGE SCALE GENOMIC DNA]</scope>
    <source>
        <strain evidence="2 3">DSM 26723</strain>
    </source>
</reference>
<dbReference type="InterPro" id="IPR027946">
    <property type="entry name" value="Ogl_dom"/>
</dbReference>
<dbReference type="SUPFAM" id="SSF82171">
    <property type="entry name" value="DPP6 N-terminal domain-like"/>
    <property type="match status" value="1"/>
</dbReference>
<dbReference type="EMBL" id="JACHHZ010000005">
    <property type="protein sequence ID" value="MBB6095475.1"/>
    <property type="molecule type" value="Genomic_DNA"/>
</dbReference>
<accession>A0A841HUF9</accession>
<organism evidence="2 3">
    <name type="scientific">Povalibacter uvarum</name>
    <dbReference type="NCBI Taxonomy" id="732238"/>
    <lineage>
        <taxon>Bacteria</taxon>
        <taxon>Pseudomonadati</taxon>
        <taxon>Pseudomonadota</taxon>
        <taxon>Gammaproteobacteria</taxon>
        <taxon>Steroidobacterales</taxon>
        <taxon>Steroidobacteraceae</taxon>
        <taxon>Povalibacter</taxon>
    </lineage>
</organism>
<dbReference type="GO" id="GO:0045490">
    <property type="term" value="P:pectin catabolic process"/>
    <property type="evidence" value="ECO:0007669"/>
    <property type="project" value="InterPro"/>
</dbReference>
<dbReference type="InterPro" id="IPR015943">
    <property type="entry name" value="WD40/YVTN_repeat-like_dom_sf"/>
</dbReference>
<comment type="caution">
    <text evidence="2">The sequence shown here is derived from an EMBL/GenBank/DDBJ whole genome shotgun (WGS) entry which is preliminary data.</text>
</comment>
<dbReference type="GO" id="GO:0047487">
    <property type="term" value="F:oligogalacturonide lyase activity"/>
    <property type="evidence" value="ECO:0007669"/>
    <property type="project" value="UniProtKB-EC"/>
</dbReference>
<evidence type="ECO:0000259" key="1">
    <source>
        <dbReference type="Pfam" id="PF14583"/>
    </source>
</evidence>
<dbReference type="AlphaFoldDB" id="A0A841HUF9"/>
<proteinExistence type="predicted"/>
<keyword evidence="2" id="KW-0456">Lyase</keyword>
<dbReference type="RefSeq" id="WP_221304371.1">
    <property type="nucleotide sequence ID" value="NZ_JACHHZ010000005.1"/>
</dbReference>